<dbReference type="RefSeq" id="WP_086540662.1">
    <property type="nucleotide sequence ID" value="NZ_MSSW01000010.1"/>
</dbReference>
<evidence type="ECO:0000313" key="3">
    <source>
        <dbReference type="Proteomes" id="UP000256405"/>
    </source>
</evidence>
<evidence type="ECO:0000259" key="1">
    <source>
        <dbReference type="Pfam" id="PF04765"/>
    </source>
</evidence>
<dbReference type="PANTHER" id="PTHR12956">
    <property type="entry name" value="ALKALINE CERAMIDASE-RELATED"/>
    <property type="match status" value="1"/>
</dbReference>
<dbReference type="InterPro" id="IPR006852">
    <property type="entry name" value="TOD1_MUCI70"/>
</dbReference>
<dbReference type="Proteomes" id="UP000256405">
    <property type="component" value="Unassembled WGS sequence"/>
</dbReference>
<feature type="domain" description="TOD1/MUCI70 glycosyltransferase-like" evidence="1">
    <location>
        <begin position="41"/>
        <end position="193"/>
    </location>
</feature>
<gene>
    <name evidence="2" type="ORF">C8N25_104102</name>
</gene>
<dbReference type="PANTHER" id="PTHR12956:SF17">
    <property type="entry name" value="OS01G0749100 PROTEIN"/>
    <property type="match status" value="1"/>
</dbReference>
<reference evidence="2 3" key="1">
    <citation type="submission" date="2018-08" db="EMBL/GenBank/DDBJ databases">
        <title>Genomic Encyclopedia of Archaeal and Bacterial Type Strains, Phase II (KMG-II): from individual species to whole genera.</title>
        <authorList>
            <person name="Goeker M."/>
        </authorList>
    </citation>
    <scope>NUCLEOTIDE SEQUENCE [LARGE SCALE GENOMIC DNA]</scope>
    <source>
        <strain evidence="2 3">DSM 15986</strain>
    </source>
</reference>
<accession>A0A3E0DZR2</accession>
<dbReference type="EMBL" id="QUNF01000004">
    <property type="protein sequence ID" value="REG91488.1"/>
    <property type="molecule type" value="Genomic_DNA"/>
</dbReference>
<name>A0A3E0DZR2_9BACT</name>
<dbReference type="Pfam" id="PF04765">
    <property type="entry name" value="TOD1_MUCI70"/>
    <property type="match status" value="1"/>
</dbReference>
<dbReference type="InterPro" id="IPR048354">
    <property type="entry name" value="TOD1_MUCI70_glycTrfase_dom"/>
</dbReference>
<evidence type="ECO:0000313" key="2">
    <source>
        <dbReference type="EMBL" id="REG91488.1"/>
    </source>
</evidence>
<dbReference type="OrthoDB" id="396512at2"/>
<keyword evidence="3" id="KW-1185">Reference proteome</keyword>
<organism evidence="2 3">
    <name type="scientific">Algoriphagus antarcticus</name>
    <dbReference type="NCBI Taxonomy" id="238540"/>
    <lineage>
        <taxon>Bacteria</taxon>
        <taxon>Pseudomonadati</taxon>
        <taxon>Bacteroidota</taxon>
        <taxon>Cytophagia</taxon>
        <taxon>Cytophagales</taxon>
        <taxon>Cyclobacteriaceae</taxon>
        <taxon>Algoriphagus</taxon>
    </lineage>
</organism>
<sequence length="245" mass="29106">MNRWVIYTALFGDYDDLVRPVQKFEGFDFVCFTDQQNLRSDLWEIKIIECTEKSPVLMNRRIKMMPHQYLPDHKVSVYIDSNLKLLKDLSGLLENELSERNFLVPKHSIRNCLYEEAKECIIFQKSDYSATIKQLNHYRSSGFPAQFGLSENGILIRKHNDPEIKSLMEQWWKEFQTGSGRDQLSLPFVFWKNHLKLPLIGINSRDQVYFSNQPHRKEELGTIAKLMLSIKIRLRRLIYSFYSFQ</sequence>
<protein>
    <submittedName>
        <fullName evidence="2">Uncharacterized protein DUF616</fullName>
    </submittedName>
</protein>
<comment type="caution">
    <text evidence="2">The sequence shown here is derived from an EMBL/GenBank/DDBJ whole genome shotgun (WGS) entry which is preliminary data.</text>
</comment>
<dbReference type="AlphaFoldDB" id="A0A3E0DZR2"/>
<proteinExistence type="predicted"/>